<evidence type="ECO:0000256" key="4">
    <source>
        <dbReference type="ARBA" id="ARBA00005178"/>
    </source>
</evidence>
<dbReference type="PROSITE" id="PS50970">
    <property type="entry name" value="HCY"/>
    <property type="match status" value="1"/>
</dbReference>
<dbReference type="Gene3D" id="1.10.1240.10">
    <property type="entry name" value="Methionine synthase domain"/>
    <property type="match status" value="1"/>
</dbReference>
<evidence type="ECO:0000256" key="1">
    <source>
        <dbReference type="ARBA" id="ARBA00001700"/>
    </source>
</evidence>
<dbReference type="EC" id="2.1.1.13" evidence="6"/>
<evidence type="ECO:0000256" key="12">
    <source>
        <dbReference type="ARBA" id="ARBA00022691"/>
    </source>
</evidence>
<dbReference type="NCBIfam" id="NF005719">
    <property type="entry name" value="PRK07535.1"/>
    <property type="match status" value="1"/>
</dbReference>
<keyword evidence="16" id="KW-0170">Cobalt</keyword>
<dbReference type="Proteomes" id="UP000824118">
    <property type="component" value="Unassembled WGS sequence"/>
</dbReference>
<evidence type="ECO:0000256" key="5">
    <source>
        <dbReference type="ARBA" id="ARBA00010398"/>
    </source>
</evidence>
<dbReference type="InterPro" id="IPR003726">
    <property type="entry name" value="HCY_dom"/>
</dbReference>
<evidence type="ECO:0000256" key="18">
    <source>
        <dbReference type="ARBA" id="ARBA00031040"/>
    </source>
</evidence>
<reference evidence="24" key="1">
    <citation type="submission" date="2020-10" db="EMBL/GenBank/DDBJ databases">
        <authorList>
            <person name="Gilroy R."/>
        </authorList>
    </citation>
    <scope>NUCLEOTIDE SEQUENCE</scope>
    <source>
        <strain evidence="24">ChiGjej1B1-1684</strain>
    </source>
</reference>
<proteinExistence type="inferred from homology"/>
<comment type="cofactor">
    <cofactor evidence="2 19">
        <name>Zn(2+)</name>
        <dbReference type="ChEBI" id="CHEBI:29105"/>
    </cofactor>
</comment>
<keyword evidence="8 19" id="KW-0489">Methyltransferase</keyword>
<dbReference type="PROSITE" id="PS51332">
    <property type="entry name" value="B12_BINDING"/>
    <property type="match status" value="1"/>
</dbReference>
<dbReference type="PANTHER" id="PTHR45833">
    <property type="entry name" value="METHIONINE SYNTHASE"/>
    <property type="match status" value="1"/>
</dbReference>
<accession>A0A9D1LWP7</accession>
<evidence type="ECO:0000256" key="7">
    <source>
        <dbReference type="ARBA" id="ARBA00013998"/>
    </source>
</evidence>
<comment type="pathway">
    <text evidence="4">Amino-acid biosynthesis; L-methionine biosynthesis via de novo pathway; L-methionine from L-homocysteine (MetH route): step 1/1.</text>
</comment>
<dbReference type="SUPFAM" id="SSF51717">
    <property type="entry name" value="Dihydropteroate synthetase-like"/>
    <property type="match status" value="1"/>
</dbReference>
<reference evidence="24" key="2">
    <citation type="journal article" date="2021" name="PeerJ">
        <title>Extensive microbial diversity within the chicken gut microbiome revealed by metagenomics and culture.</title>
        <authorList>
            <person name="Gilroy R."/>
            <person name="Ravi A."/>
            <person name="Getino M."/>
            <person name="Pursley I."/>
            <person name="Horton D.L."/>
            <person name="Alikhan N.F."/>
            <person name="Baker D."/>
            <person name="Gharbi K."/>
            <person name="Hall N."/>
            <person name="Watson M."/>
            <person name="Adriaenssens E.M."/>
            <person name="Foster-Nyarko E."/>
            <person name="Jarju S."/>
            <person name="Secka A."/>
            <person name="Antonio M."/>
            <person name="Oren A."/>
            <person name="Chaudhuri R.R."/>
            <person name="La Ragione R."/>
            <person name="Hildebrand F."/>
            <person name="Pallen M.J."/>
        </authorList>
    </citation>
    <scope>NUCLEOTIDE SEQUENCE</scope>
    <source>
        <strain evidence="24">ChiGjej1B1-1684</strain>
    </source>
</reference>
<dbReference type="InterPro" id="IPR011005">
    <property type="entry name" value="Dihydropteroate_synth-like_sf"/>
</dbReference>
<evidence type="ECO:0000256" key="17">
    <source>
        <dbReference type="ARBA" id="ARBA00025552"/>
    </source>
</evidence>
<dbReference type="AlphaFoldDB" id="A0A9D1LWP7"/>
<dbReference type="SUPFAM" id="SSF52242">
    <property type="entry name" value="Cobalamin (vitamin B12)-binding domain"/>
    <property type="match status" value="1"/>
</dbReference>
<dbReference type="SUPFAM" id="SSF47644">
    <property type="entry name" value="Methionine synthase domain"/>
    <property type="match status" value="1"/>
</dbReference>
<dbReference type="Pfam" id="PF00809">
    <property type="entry name" value="Pterin_bind"/>
    <property type="match status" value="1"/>
</dbReference>
<dbReference type="SMART" id="SM01018">
    <property type="entry name" value="B12-binding_2"/>
    <property type="match status" value="1"/>
</dbReference>
<evidence type="ECO:0000259" key="20">
    <source>
        <dbReference type="PROSITE" id="PS50970"/>
    </source>
</evidence>
<keyword evidence="14 19" id="KW-0862">Zinc</keyword>
<feature type="domain" description="Pterin-binding" evidence="21">
    <location>
        <begin position="309"/>
        <end position="556"/>
    </location>
</feature>
<feature type="binding site" evidence="19">
    <location>
        <position position="266"/>
    </location>
    <ligand>
        <name>Zn(2+)</name>
        <dbReference type="ChEBI" id="CHEBI:29105"/>
    </ligand>
</feature>
<dbReference type="GO" id="GO:0031419">
    <property type="term" value="F:cobalamin binding"/>
    <property type="evidence" value="ECO:0007669"/>
    <property type="project" value="UniProtKB-KW"/>
</dbReference>
<keyword evidence="12" id="KW-0949">S-adenosyl-L-methionine</keyword>
<keyword evidence="9" id="KW-0028">Amino-acid biosynthesis</keyword>
<dbReference type="Gene3D" id="3.20.20.20">
    <property type="entry name" value="Dihydropteroate synthase-like"/>
    <property type="match status" value="1"/>
</dbReference>
<dbReference type="Gene3D" id="3.40.50.280">
    <property type="entry name" value="Cobalamin-binding domain"/>
    <property type="match status" value="1"/>
</dbReference>
<dbReference type="GO" id="GO:0050667">
    <property type="term" value="P:homocysteine metabolic process"/>
    <property type="evidence" value="ECO:0007669"/>
    <property type="project" value="TreeGrafter"/>
</dbReference>
<dbReference type="GO" id="GO:0032259">
    <property type="term" value="P:methylation"/>
    <property type="evidence" value="ECO:0007669"/>
    <property type="project" value="UniProtKB-KW"/>
</dbReference>
<evidence type="ECO:0000256" key="9">
    <source>
        <dbReference type="ARBA" id="ARBA00022605"/>
    </source>
</evidence>
<evidence type="ECO:0000256" key="8">
    <source>
        <dbReference type="ARBA" id="ARBA00022603"/>
    </source>
</evidence>
<comment type="catalytic activity">
    <reaction evidence="1">
        <text>(6S)-5-methyl-5,6,7,8-tetrahydrofolate + L-homocysteine = (6S)-5,6,7,8-tetrahydrofolate + L-methionine</text>
        <dbReference type="Rhea" id="RHEA:11172"/>
        <dbReference type="ChEBI" id="CHEBI:18608"/>
        <dbReference type="ChEBI" id="CHEBI:57453"/>
        <dbReference type="ChEBI" id="CHEBI:57844"/>
        <dbReference type="ChEBI" id="CHEBI:58199"/>
        <dbReference type="EC" id="2.1.1.13"/>
    </reaction>
</comment>
<dbReference type="InterPro" id="IPR036724">
    <property type="entry name" value="Cobalamin-bd_sf"/>
</dbReference>
<dbReference type="GO" id="GO:0046653">
    <property type="term" value="P:tetrahydrofolate metabolic process"/>
    <property type="evidence" value="ECO:0007669"/>
    <property type="project" value="TreeGrafter"/>
</dbReference>
<evidence type="ECO:0000256" key="19">
    <source>
        <dbReference type="PROSITE-ProRule" id="PRU00333"/>
    </source>
</evidence>
<keyword evidence="13 19" id="KW-0479">Metal-binding</keyword>
<feature type="domain" description="Hcy-binding" evidence="20">
    <location>
        <begin position="1"/>
        <end position="281"/>
    </location>
</feature>
<dbReference type="GO" id="GO:0005829">
    <property type="term" value="C:cytosol"/>
    <property type="evidence" value="ECO:0007669"/>
    <property type="project" value="TreeGrafter"/>
</dbReference>
<dbReference type="PROSITE" id="PS51337">
    <property type="entry name" value="B12_BINDING_NTER"/>
    <property type="match status" value="1"/>
</dbReference>
<dbReference type="InterPro" id="IPR003759">
    <property type="entry name" value="Cbl-bd_cap"/>
</dbReference>
<keyword evidence="11 19" id="KW-0808">Transferase</keyword>
<dbReference type="InterPro" id="IPR000489">
    <property type="entry name" value="Pterin-binding_dom"/>
</dbReference>
<dbReference type="Pfam" id="PF02310">
    <property type="entry name" value="B12-binding"/>
    <property type="match status" value="1"/>
</dbReference>
<dbReference type="InterPro" id="IPR050554">
    <property type="entry name" value="Met_Synthase/Corrinoid"/>
</dbReference>
<comment type="cofactor">
    <cofactor evidence="3">
        <name>methylcob(III)alamin</name>
        <dbReference type="ChEBI" id="CHEBI:28115"/>
    </cofactor>
</comment>
<evidence type="ECO:0000313" key="24">
    <source>
        <dbReference type="EMBL" id="HIU49454.1"/>
    </source>
</evidence>
<evidence type="ECO:0000256" key="11">
    <source>
        <dbReference type="ARBA" id="ARBA00022679"/>
    </source>
</evidence>
<feature type="domain" description="B12-binding" evidence="22">
    <location>
        <begin position="669"/>
        <end position="797"/>
    </location>
</feature>
<evidence type="ECO:0000259" key="23">
    <source>
        <dbReference type="PROSITE" id="PS51337"/>
    </source>
</evidence>
<dbReference type="PIRSF" id="PIRSF037472">
    <property type="entry name" value="DHPS_mtfrase"/>
    <property type="match status" value="1"/>
</dbReference>
<comment type="function">
    <text evidence="17">Catalyzes the transfer of a methyl group from methyl-cobalamin to homocysteine, yielding enzyme-bound cob(I)alamin and methionine. Subsequently, remethylates the cofactor using methyltetrahydrofolate.</text>
</comment>
<feature type="binding site" evidence="19">
    <location>
        <position position="267"/>
    </location>
    <ligand>
        <name>Zn(2+)</name>
        <dbReference type="ChEBI" id="CHEBI:29105"/>
    </ligand>
</feature>
<evidence type="ECO:0000313" key="25">
    <source>
        <dbReference type="Proteomes" id="UP000824118"/>
    </source>
</evidence>
<evidence type="ECO:0000256" key="3">
    <source>
        <dbReference type="ARBA" id="ARBA00001956"/>
    </source>
</evidence>
<name>A0A9D1LWP7_9FIRM</name>
<dbReference type="Pfam" id="PF02574">
    <property type="entry name" value="S-methyl_trans"/>
    <property type="match status" value="1"/>
</dbReference>
<evidence type="ECO:0000256" key="14">
    <source>
        <dbReference type="ARBA" id="ARBA00022833"/>
    </source>
</evidence>
<dbReference type="SUPFAM" id="SSF82282">
    <property type="entry name" value="Homocysteine S-methyltransferase"/>
    <property type="match status" value="1"/>
</dbReference>
<evidence type="ECO:0000256" key="15">
    <source>
        <dbReference type="ARBA" id="ARBA00023167"/>
    </source>
</evidence>
<dbReference type="EMBL" id="DVNG01000005">
    <property type="protein sequence ID" value="HIU49454.1"/>
    <property type="molecule type" value="Genomic_DNA"/>
</dbReference>
<evidence type="ECO:0000256" key="16">
    <source>
        <dbReference type="ARBA" id="ARBA00023285"/>
    </source>
</evidence>
<evidence type="ECO:0000256" key="6">
    <source>
        <dbReference type="ARBA" id="ARBA00012032"/>
    </source>
</evidence>
<dbReference type="InterPro" id="IPR006158">
    <property type="entry name" value="Cobalamin-bd"/>
</dbReference>
<evidence type="ECO:0000256" key="10">
    <source>
        <dbReference type="ARBA" id="ARBA00022628"/>
    </source>
</evidence>
<dbReference type="InterPro" id="IPR017215">
    <property type="entry name" value="MetH_bac"/>
</dbReference>
<dbReference type="GO" id="GO:0046872">
    <property type="term" value="F:metal ion binding"/>
    <property type="evidence" value="ECO:0007669"/>
    <property type="project" value="UniProtKB-KW"/>
</dbReference>
<dbReference type="PANTHER" id="PTHR45833:SF1">
    <property type="entry name" value="METHIONINE SYNTHASE"/>
    <property type="match status" value="1"/>
</dbReference>
<evidence type="ECO:0000259" key="22">
    <source>
        <dbReference type="PROSITE" id="PS51332"/>
    </source>
</evidence>
<dbReference type="Gene3D" id="3.20.20.330">
    <property type="entry name" value="Homocysteine-binding-like domain"/>
    <property type="match status" value="1"/>
</dbReference>
<comment type="similarity">
    <text evidence="5">Belongs to the vitamin-B12 dependent methionine synthase family.</text>
</comment>
<comment type="caution">
    <text evidence="24">The sequence shown here is derived from an EMBL/GenBank/DDBJ whole genome shotgun (WGS) entry which is preliminary data.</text>
</comment>
<evidence type="ECO:0000259" key="21">
    <source>
        <dbReference type="PROSITE" id="PS50972"/>
    </source>
</evidence>
<evidence type="ECO:0000256" key="13">
    <source>
        <dbReference type="ARBA" id="ARBA00022723"/>
    </source>
</evidence>
<dbReference type="GO" id="GO:0008705">
    <property type="term" value="F:methionine synthase activity"/>
    <property type="evidence" value="ECO:0007669"/>
    <property type="project" value="UniProtKB-EC"/>
</dbReference>
<evidence type="ECO:0000256" key="2">
    <source>
        <dbReference type="ARBA" id="ARBA00001947"/>
    </source>
</evidence>
<dbReference type="PROSITE" id="PS50972">
    <property type="entry name" value="PTERIN_BINDING"/>
    <property type="match status" value="1"/>
</dbReference>
<dbReference type="InterPro" id="IPR036589">
    <property type="entry name" value="HCY_dom_sf"/>
</dbReference>
<dbReference type="Pfam" id="PF02607">
    <property type="entry name" value="B12-binding_2"/>
    <property type="match status" value="1"/>
</dbReference>
<organism evidence="24 25">
    <name type="scientific">Candidatus Limousia pullorum</name>
    <dbReference type="NCBI Taxonomy" id="2840860"/>
    <lineage>
        <taxon>Bacteria</taxon>
        <taxon>Bacillati</taxon>
        <taxon>Bacillota</taxon>
        <taxon>Clostridia</taxon>
        <taxon>Eubacteriales</taxon>
        <taxon>Oscillospiraceae</taxon>
        <taxon>Oscillospiraceae incertae sedis</taxon>
        <taxon>Candidatus Limousia</taxon>
    </lineage>
</organism>
<feature type="domain" description="B12-binding N-terminal" evidence="23">
    <location>
        <begin position="574"/>
        <end position="667"/>
    </location>
</feature>
<protein>
    <recommendedName>
        <fullName evidence="7">Methionine synthase</fullName>
        <ecNumber evidence="6">2.1.1.13</ecNumber>
    </recommendedName>
    <alternativeName>
        <fullName evidence="18">5-methyltetrahydrofolate--homocysteine methyltransferase</fullName>
    </alternativeName>
</protein>
<keyword evidence="15" id="KW-0486">Methionine biosynthesis</keyword>
<keyword evidence="10" id="KW-0846">Cobalamin</keyword>
<sequence>MTFKELLETKEFIILDGAMGTMLQKSGLKVGEIPELLGISHPEIITGIHKSYIDAGAHIIYANTFGANSYKLEGCGYSAEEVIKTAVVNAKKAAENTDTLVALDIGPIGQLLEPAGGLAFEEAYEIFKEQILAGSDADLIVFETMTDLYELKAAVLAAKENSDKPIICTMTFEKDLRTFTGCSVECMAMTLKGLGVDAMGLNCSLGPEEMFPIAEQLSQFSPLPIVIKPNAGLPDPNSNTYDVSPEEFAESMAKLVPLGLRICGGCCGTTPEYIEKLCEALKDKKHVENTVRKYPAVCSATKAVDIEEPRIIGERINPTGKKLFKQALIDGDMDYILNQAVAQVKGGADILDVNVGLPEIDEKEMMVRAVKEIQAVVDVPLQIDTTKPDVLEAGLRVYNGKAIVNSVNGEDESIATVLPLVKKYGASVVGLTLDKGGIPKTAEGRFAIAEKIVKAAESYGISREDVYIDCLTLTVSAEQEGAAETLKALKMVKEKLGCKTVLGVSNISFGLPERELINRTFLTMALENGLDLPIINPNVDSMTGAVRAYKVLKAIDKNSVKFIESYNQANVGEKKPQPTAQKGTGDLAEAIENGLKSECAAITKELLNTMEPLEIVNQKLIPALDKAGDSFEKGKTFLPQLIQSANAAQACFEIIKEKIASSSNAPVSKGKIILATVKGDIHDIGKNIVKVLLDNYGYTVVDLGRDVDPQKVVDTAIAQNIKMIGLSALMTTTLKSMEDTIKLVRNTPQLQNPDGTSKCVIFVGGAVLTKDYAMKIGADYYCKDAKESVDTAKLVLG</sequence>
<dbReference type="InterPro" id="IPR036594">
    <property type="entry name" value="Meth_synthase_dom"/>
</dbReference>
<gene>
    <name evidence="24" type="ORF">IAD22_00355</name>
</gene>
<feature type="binding site" evidence="19">
    <location>
        <position position="203"/>
    </location>
    <ligand>
        <name>Zn(2+)</name>
        <dbReference type="ChEBI" id="CHEBI:29105"/>
    </ligand>
</feature>